<evidence type="ECO:0000259" key="1">
    <source>
        <dbReference type="Pfam" id="PF02557"/>
    </source>
</evidence>
<dbReference type="Gene3D" id="1.10.101.10">
    <property type="entry name" value="PGBD-like superfamily/PGBD"/>
    <property type="match status" value="1"/>
</dbReference>
<feature type="domain" description="D-alanyl-D-alanine carboxypeptidase-like core" evidence="1">
    <location>
        <begin position="71"/>
        <end position="136"/>
    </location>
</feature>
<reference evidence="2 3" key="1">
    <citation type="submission" date="2017-02" db="EMBL/GenBank/DDBJ databases">
        <authorList>
            <person name="Peterson S.W."/>
        </authorList>
    </citation>
    <scope>NUCLEOTIDE SEQUENCE [LARGE SCALE GENOMIC DNA]</scope>
    <source>
        <strain evidence="2 3">DSM 21749</strain>
    </source>
</reference>
<evidence type="ECO:0000313" key="2">
    <source>
        <dbReference type="EMBL" id="SJZ67597.1"/>
    </source>
</evidence>
<dbReference type="InterPro" id="IPR003709">
    <property type="entry name" value="VanY-like_core_dom"/>
</dbReference>
<dbReference type="EMBL" id="FUXP01000001">
    <property type="protein sequence ID" value="SJZ67597.1"/>
    <property type="molecule type" value="Genomic_DNA"/>
</dbReference>
<dbReference type="Proteomes" id="UP000190061">
    <property type="component" value="Unassembled WGS sequence"/>
</dbReference>
<gene>
    <name evidence="2" type="ORF">SAMN02745674_00473</name>
</gene>
<dbReference type="Gene3D" id="3.30.1380.10">
    <property type="match status" value="1"/>
</dbReference>
<organism evidence="2 3">
    <name type="scientific">Lysobacter spongiicola DSM 21749</name>
    <dbReference type="NCBI Taxonomy" id="1122188"/>
    <lineage>
        <taxon>Bacteria</taxon>
        <taxon>Pseudomonadati</taxon>
        <taxon>Pseudomonadota</taxon>
        <taxon>Gammaproteobacteria</taxon>
        <taxon>Lysobacterales</taxon>
        <taxon>Lysobacteraceae</taxon>
        <taxon>Novilysobacter</taxon>
    </lineage>
</organism>
<dbReference type="SUPFAM" id="SSF55166">
    <property type="entry name" value="Hedgehog/DD-peptidase"/>
    <property type="match status" value="1"/>
</dbReference>
<dbReference type="STRING" id="1122188.SAMN02745674_00473"/>
<keyword evidence="3" id="KW-1185">Reference proteome</keyword>
<dbReference type="AlphaFoldDB" id="A0A1T4ML59"/>
<protein>
    <submittedName>
        <fullName evidence="2">Peptidoglycan L-alanyl-D-glutamate endopeptidase CwlK</fullName>
    </submittedName>
</protein>
<dbReference type="GO" id="GO:0006508">
    <property type="term" value="P:proteolysis"/>
    <property type="evidence" value="ECO:0007669"/>
    <property type="project" value="InterPro"/>
</dbReference>
<dbReference type="OrthoDB" id="8479979at2"/>
<accession>A0A1T4ML59</accession>
<dbReference type="Pfam" id="PF02557">
    <property type="entry name" value="VanY"/>
    <property type="match status" value="1"/>
</dbReference>
<dbReference type="InterPro" id="IPR036366">
    <property type="entry name" value="PGBDSf"/>
</dbReference>
<dbReference type="RefSeq" id="WP_078757077.1">
    <property type="nucleotide sequence ID" value="NZ_FUXP01000001.1"/>
</dbReference>
<sequence>MSLRLFTDDVLFLQRLLKAQGLYGAALDGIWGPVTEAGATRFQALSLQIRERHRTFDLRSEAQISTLLLTAQAKARGFLARVLDAGIIARIISGARSYEEQNRLFRRGRYGNAGPVVTNARGGQSLHNFGLAWDIGVFGPDGSYLTVPEPYERAAEAGLVEGLEWGGHNPRFVDRPHFHLETGLGVAELRARFEAGVAYAPAVEAVDAP</sequence>
<name>A0A1T4ML59_9GAMM</name>
<proteinExistence type="predicted"/>
<dbReference type="InterPro" id="IPR036365">
    <property type="entry name" value="PGBD-like_sf"/>
</dbReference>
<evidence type="ECO:0000313" key="3">
    <source>
        <dbReference type="Proteomes" id="UP000190061"/>
    </source>
</evidence>
<dbReference type="InterPro" id="IPR009045">
    <property type="entry name" value="Zn_M74/Hedgehog-like"/>
</dbReference>
<dbReference type="CDD" id="cd14845">
    <property type="entry name" value="L-Ala-D-Glu_peptidase_like"/>
    <property type="match status" value="1"/>
</dbReference>
<dbReference type="SUPFAM" id="SSF47090">
    <property type="entry name" value="PGBD-like"/>
    <property type="match status" value="1"/>
</dbReference>
<dbReference type="GO" id="GO:0008233">
    <property type="term" value="F:peptidase activity"/>
    <property type="evidence" value="ECO:0007669"/>
    <property type="project" value="InterPro"/>
</dbReference>